<proteinExistence type="predicted"/>
<comment type="caution">
    <text evidence="1">The sequence shown here is derived from an EMBL/GenBank/DDBJ whole genome shotgun (WGS) entry which is preliminary data.</text>
</comment>
<accession>A0ABS8LT42</accession>
<reference evidence="1" key="1">
    <citation type="submission" date="2021-11" db="EMBL/GenBank/DDBJ databases">
        <title>Genome resources and taxonomic validation of 89 Xanthomonas strains.</title>
        <authorList>
            <person name="Tambong J.T."/>
        </authorList>
    </citation>
    <scope>NUCLEOTIDE SEQUENCE</scope>
    <source>
        <strain evidence="1">Xv 72</strain>
    </source>
</reference>
<sequence>MFAFTQSLLLVRAPHLIICRIGGLNVTMPETAPKSSAWLGADIDKKRNPNAIAARNDDILAKIIDFLSMLNASLLVNI</sequence>
<gene>
    <name evidence="1" type="ORF">LN463_21695</name>
</gene>
<dbReference type="RefSeq" id="WP_155405766.1">
    <property type="nucleotide sequence ID" value="NZ_JAJITJ010000095.1"/>
</dbReference>
<protein>
    <submittedName>
        <fullName evidence="1">Uncharacterized protein</fullName>
    </submittedName>
</protein>
<dbReference type="Proteomes" id="UP001430605">
    <property type="component" value="Unassembled WGS sequence"/>
</dbReference>
<evidence type="ECO:0000313" key="1">
    <source>
        <dbReference type="EMBL" id="MCC8637537.1"/>
    </source>
</evidence>
<evidence type="ECO:0000313" key="2">
    <source>
        <dbReference type="Proteomes" id="UP001430605"/>
    </source>
</evidence>
<organism evidence="1 2">
    <name type="scientific">Xanthomonas euvesicatoria pv. euvesicatoria</name>
    <dbReference type="NCBI Taxonomy" id="2753541"/>
    <lineage>
        <taxon>Bacteria</taxon>
        <taxon>Pseudomonadati</taxon>
        <taxon>Pseudomonadota</taxon>
        <taxon>Gammaproteobacteria</taxon>
        <taxon>Lysobacterales</taxon>
        <taxon>Lysobacteraceae</taxon>
        <taxon>Xanthomonas</taxon>
    </lineage>
</organism>
<keyword evidence="2" id="KW-1185">Reference proteome</keyword>
<name>A0ABS8LT42_XANEU</name>
<dbReference type="EMBL" id="JAJIUS010000107">
    <property type="protein sequence ID" value="MCC8637537.1"/>
    <property type="molecule type" value="Genomic_DNA"/>
</dbReference>